<dbReference type="STRING" id="1328760.A0A161TPF8"/>
<comment type="subcellular location">
    <subcellularLocation>
        <location evidence="1 10">Nucleus</location>
        <location evidence="1 10">Nucleolus</location>
    </subcellularLocation>
</comment>
<dbReference type="InterPro" id="IPR022125">
    <property type="entry name" value="U3snoRNP10_N"/>
</dbReference>
<dbReference type="PANTHER" id="PTHR13457:SF1">
    <property type="entry name" value="HEAT REPEAT-CONTAINING PROTEIN 1"/>
    <property type="match status" value="1"/>
</dbReference>
<dbReference type="InterPro" id="IPR012954">
    <property type="entry name" value="BP28_C_dom"/>
</dbReference>
<feature type="region of interest" description="Disordered" evidence="11">
    <location>
        <begin position="897"/>
        <end position="922"/>
    </location>
</feature>
<sequence>MATSLAAQLSQIAANSTNSLNLKAQKTAHSQSLLFEPRDAATQDFDTLYQLCLEGFQELCLLDPRFIVFSRSIFSEQSKSEDRTQMTKAQNEELDRVIEDFLGLVGGRLLLKPAVKSVEWLVRRFRAHEYNTSFMILTFLPYHSAPIFPTLLSILPSNISPTFKFLHPYINARANPARHAIVYTTTNNTAFCIALNTYVLQVSRARHQHHALLSFWASIMTEALAGMLDLARSGRKGVQRQAEQDVIIRMLPVLNEGLAASKAPELQLGCYMLVTVLATKSALEDKVLAGLMEAVVGGWTKDTSEAGLVCLAVLAQESRAAKLPKSVVKEVLKVSSLDEHLLAISRRYRVDKLAFGLSLGVLRRLTKPKSYEGLVLVEKMLEARVLGDLQTSIVIKSIFLAAQQIDLQSEDYATISGHIADLLNRLSNSKAVGPNMRRALKDSSIDLDLLEMKLQTVLRPVDDADEQPAIDDAGDVQMLEDNSDADQRHFDAALAKVPSRTVDEVSFLSHSKSHIFDSLLQAFLLAGSDIGRMDAFASLPLLRKDLALHEPLFISFFIKIWCGPYPVISRSAALQITNQTLAVADNKATTDLQAVIPYALAALADPADRVRRAAAELVNTLCSSFESGEQDGKKRKFSKVWGFDDIYGQGEETKQVKWLSAEDVGRFLKDVLLPGLEECILDRTQVFRLLETALGVPSQSKHTVSKIGVNELKASTRNAFMSFLGSHIMNSPLFMLKLQLLKMTHDVAKVGTSSRTKMLLPVLNQWATMVSSDAAAACNAEQIDLGDMEEQMAAIISASDRDGLSLLQSIVRGNVGSQRPTLVKALLGHLRSMWVSLKPEAMSNVADFLLTSALDVQDAPSEDSQLTQSEVSDTLRSLQLPTHVLASFLSQLPTAADVQERSSSKRRRTSHNGMVTTGGAENGGAADAIRNITFVLELIDNSEPRSHPQLLKALFATLGELQHFMAQTHSELPYLQNLILTALIEIVDYFKEDGAKIEPSAVRVDLLVDCIRTTTAPQVQSAALLLVANLARVAPEVVLHSVMPIFTFMGATVLRQDDEYSAHVIDQTIQKVIPPLINSLRKENEDAVSGSSELLLSFVAAFEHIPAHRRTRLFRSLVELLGADDFLFAILCMLGDKYASDPKIYEFAGELAGHFGPTTQLITGRKCLGLIVDMMQPDRNLSNILLGLREKGEQQIEDTVENNLRLLSHLLSQQRLVLRVGRVLRANETKATELRNVFSQLLEETLGLIDGLRAHEKLHSSAGDVLEHLLGLLSTPEFIKSIGDLLKRPDDMLRRKILRSFEVRLRNEKRADQSSREAVLGFLPQLDSIVQESGDIALRRTATTCIDQISERYGKTNPSAIASSAGVIAGPHCLGSSDTQLQRMALLCLASMVEVLDSRIIAILPQALPSALRHLEASLEREEGEPVHDAAYLFLNSLFERVPFMVTGGYLDTIFKLSHKSAESDLTQEADEHREEVLRFAAKQLDPKECLAALERNWTNAATAGPLALQEHIMVLRTTVESHSKAVIVKNTKLLSNVFFHAFDLRRLHTIESFAEALDDEDLEDAEAAVYDVAIKAILKLNDTTFRPLYLSMIEWASNGLPKKDHGGRALRLTSVYGFFATFFGSLKSLVTSYAGYLIENAADVLNSTLAKDPNSRALWLRVLHTLLPAFEHDQDEFWQAPAHFNAISVPLLAQLGNASVLPVTTEVIPVISELAAAIDSGDHHKVMNSAILKHMRSDDAQVRLAAVKCEADLTEKLGEDWLTLLPEMLPFISELQEDDDEVVERETHRWIVKIEGILGESLDAMLQ</sequence>
<dbReference type="Gene3D" id="1.25.10.10">
    <property type="entry name" value="Leucine-rich Repeat Variant"/>
    <property type="match status" value="3"/>
</dbReference>
<evidence type="ECO:0000256" key="8">
    <source>
        <dbReference type="ARBA" id="ARBA00023274"/>
    </source>
</evidence>
<keyword evidence="8 10" id="KW-0687">Ribonucleoprotein</keyword>
<evidence type="ECO:0000259" key="12">
    <source>
        <dbReference type="SMART" id="SM01036"/>
    </source>
</evidence>
<evidence type="ECO:0000256" key="1">
    <source>
        <dbReference type="ARBA" id="ARBA00004604"/>
    </source>
</evidence>
<reference evidence="13 14" key="1">
    <citation type="journal article" date="2016" name="Fungal Biol.">
        <title>The genome of Xylona heveae provides a window into fungal endophytism.</title>
        <authorList>
            <person name="Gazis R."/>
            <person name="Kuo A."/>
            <person name="Riley R."/>
            <person name="LaButti K."/>
            <person name="Lipzen A."/>
            <person name="Lin J."/>
            <person name="Amirebrahimi M."/>
            <person name="Hesse C.N."/>
            <person name="Spatafora J.W."/>
            <person name="Henrissat B."/>
            <person name="Hainaut M."/>
            <person name="Grigoriev I.V."/>
            <person name="Hibbett D.S."/>
        </authorList>
    </citation>
    <scope>NUCLEOTIDE SEQUENCE [LARGE SCALE GENOMIC DNA]</scope>
    <source>
        <strain evidence="13 14">TC161</strain>
    </source>
</reference>
<dbReference type="Pfam" id="PF23243">
    <property type="entry name" value="HEAT_HEATR1"/>
    <property type="match status" value="1"/>
</dbReference>
<feature type="domain" description="BP28 C-terminal" evidence="12">
    <location>
        <begin position="1525"/>
        <end position="1678"/>
    </location>
</feature>
<evidence type="ECO:0000256" key="4">
    <source>
        <dbReference type="ARBA" id="ARBA00015399"/>
    </source>
</evidence>
<dbReference type="FunCoup" id="A0A161TPF8">
    <property type="interactions" value="1069"/>
</dbReference>
<dbReference type="PANTHER" id="PTHR13457">
    <property type="entry name" value="BAP28"/>
    <property type="match status" value="1"/>
</dbReference>
<keyword evidence="7 10" id="KW-0539">Nucleus</keyword>
<dbReference type="GO" id="GO:0032040">
    <property type="term" value="C:small-subunit processome"/>
    <property type="evidence" value="ECO:0007669"/>
    <property type="project" value="TreeGrafter"/>
</dbReference>
<evidence type="ECO:0000256" key="6">
    <source>
        <dbReference type="ARBA" id="ARBA00022552"/>
    </source>
</evidence>
<dbReference type="GO" id="GO:0030515">
    <property type="term" value="F:snoRNA binding"/>
    <property type="evidence" value="ECO:0007669"/>
    <property type="project" value="TreeGrafter"/>
</dbReference>
<evidence type="ECO:0000256" key="9">
    <source>
        <dbReference type="ARBA" id="ARBA00025076"/>
    </source>
</evidence>
<evidence type="ECO:0000256" key="5">
    <source>
        <dbReference type="ARBA" id="ARBA00022517"/>
    </source>
</evidence>
<dbReference type="OMA" id="NDVMWKQ"/>
<evidence type="ECO:0000256" key="2">
    <source>
        <dbReference type="ARBA" id="ARBA00010559"/>
    </source>
</evidence>
<evidence type="ECO:0000313" key="13">
    <source>
        <dbReference type="EMBL" id="KZF24076.1"/>
    </source>
</evidence>
<evidence type="ECO:0000256" key="3">
    <source>
        <dbReference type="ARBA" id="ARBA00011399"/>
    </source>
</evidence>
<keyword evidence="6 10" id="KW-0698">rRNA processing</keyword>
<comment type="function">
    <text evidence="9">Involved in nucleolar processing of pre-18S ribosomal RNA. Involved in ribosome biosynthesis.</text>
</comment>
<keyword evidence="5 10" id="KW-0690">Ribosome biogenesis</keyword>
<evidence type="ECO:0000256" key="10">
    <source>
        <dbReference type="RuleBase" id="RU367065"/>
    </source>
</evidence>
<dbReference type="GO" id="GO:0000462">
    <property type="term" value="P:maturation of SSU-rRNA from tricistronic rRNA transcript (SSU-rRNA, 5.8S rRNA, LSU-rRNA)"/>
    <property type="evidence" value="ECO:0007669"/>
    <property type="project" value="TreeGrafter"/>
</dbReference>
<accession>A0A161TPF8</accession>
<keyword evidence="14" id="KW-1185">Reference proteome</keyword>
<evidence type="ECO:0000256" key="11">
    <source>
        <dbReference type="SAM" id="MobiDB-lite"/>
    </source>
</evidence>
<proteinExistence type="inferred from homology"/>
<dbReference type="GO" id="GO:0034455">
    <property type="term" value="C:t-UTP complex"/>
    <property type="evidence" value="ECO:0007669"/>
    <property type="project" value="TreeGrafter"/>
</dbReference>
<dbReference type="OrthoDB" id="31183at2759"/>
<evidence type="ECO:0000256" key="7">
    <source>
        <dbReference type="ARBA" id="ARBA00023242"/>
    </source>
</evidence>
<dbReference type="EMBL" id="KV407456">
    <property type="protein sequence ID" value="KZF24076.1"/>
    <property type="molecule type" value="Genomic_DNA"/>
</dbReference>
<dbReference type="InterPro" id="IPR011989">
    <property type="entry name" value="ARM-like"/>
</dbReference>
<dbReference type="GO" id="GO:0045943">
    <property type="term" value="P:positive regulation of transcription by RNA polymerase I"/>
    <property type="evidence" value="ECO:0007669"/>
    <property type="project" value="TreeGrafter"/>
</dbReference>
<name>A0A161TPF8_XYLHT</name>
<comment type="similarity">
    <text evidence="2 10">Belongs to the HEATR1/UTP10 family.</text>
</comment>
<dbReference type="Proteomes" id="UP000076632">
    <property type="component" value="Unassembled WGS sequence"/>
</dbReference>
<dbReference type="Pfam" id="PF08146">
    <property type="entry name" value="BP28CT"/>
    <property type="match status" value="1"/>
</dbReference>
<dbReference type="SUPFAM" id="SSF48371">
    <property type="entry name" value="ARM repeat"/>
    <property type="match status" value="2"/>
</dbReference>
<dbReference type="InterPro" id="IPR016024">
    <property type="entry name" value="ARM-type_fold"/>
</dbReference>
<dbReference type="RefSeq" id="XP_018189631.1">
    <property type="nucleotide sequence ID" value="XM_018332048.1"/>
</dbReference>
<gene>
    <name evidence="13" type="ORF">L228DRAFT_244950</name>
</gene>
<dbReference type="InterPro" id="IPR040191">
    <property type="entry name" value="UTP10"/>
</dbReference>
<comment type="subunit">
    <text evidence="3 10">Component of the ribosomal small subunit (SSU) processome.</text>
</comment>
<evidence type="ECO:0000313" key="14">
    <source>
        <dbReference type="Proteomes" id="UP000076632"/>
    </source>
</evidence>
<dbReference type="SMART" id="SM01036">
    <property type="entry name" value="BP28CT"/>
    <property type="match status" value="1"/>
</dbReference>
<dbReference type="InParanoid" id="A0A161TPF8"/>
<protein>
    <recommendedName>
        <fullName evidence="4 10">U3 small nucleolar RNA-associated protein 10</fullName>
    </recommendedName>
</protein>
<dbReference type="GeneID" id="28897185"/>
<organism evidence="13 14">
    <name type="scientific">Xylona heveae (strain CBS 132557 / TC161)</name>
    <dbReference type="NCBI Taxonomy" id="1328760"/>
    <lineage>
        <taxon>Eukaryota</taxon>
        <taxon>Fungi</taxon>
        <taxon>Dikarya</taxon>
        <taxon>Ascomycota</taxon>
        <taxon>Pezizomycotina</taxon>
        <taxon>Xylonomycetes</taxon>
        <taxon>Xylonales</taxon>
        <taxon>Xylonaceae</taxon>
        <taxon>Xylona</taxon>
    </lineage>
</organism>
<dbReference type="GO" id="GO:0030686">
    <property type="term" value="C:90S preribosome"/>
    <property type="evidence" value="ECO:0007669"/>
    <property type="project" value="TreeGrafter"/>
</dbReference>
<dbReference type="Pfam" id="PF12397">
    <property type="entry name" value="U3snoRNP10"/>
    <property type="match status" value="1"/>
</dbReference>
<dbReference type="InterPro" id="IPR056473">
    <property type="entry name" value="HEAT_Utp10/HEAT1"/>
</dbReference>